<dbReference type="Gene3D" id="3.40.30.10">
    <property type="entry name" value="Glutaredoxin"/>
    <property type="match status" value="1"/>
</dbReference>
<dbReference type="InterPro" id="IPR014784">
    <property type="entry name" value="Cu2_ascorb_mOase-like_C"/>
</dbReference>
<dbReference type="SUPFAM" id="SSF49742">
    <property type="entry name" value="PHM/PNGase F"/>
    <property type="match status" value="2"/>
</dbReference>
<proteinExistence type="predicted"/>
<keyword evidence="6" id="KW-1185">Reference proteome</keyword>
<sequence length="664" mass="74561" precursor="true">MRLASNYLPFAAMAVLLTLTSSAFSAETQPAKSPIGKVIPDFTLADFRGKEQSLSEIGKDKVVVVAFLGTECPLAKLYAPRLVALNKKFADQGVAFIAVNANSQDSITEMAAYARLHKIDFPMLKDAGNKVADQMNAVRTPEVFVLDKDRTVRYWGRVDDQYGVGYQRDKPERNDLELALQELLADKPVSTPVTAAVGCHIGRVKQPNENSEVTYSNQIARILQNRCVECHREGDIAPFALTDYDEVVGWSEMIAEVVDEQRMPPWHANPKHGEFKNDRALTQEEKDQIFTWVKNGAPEGDKEQLPPPREFVSGWELPREPDLVVNMREEPYRVPATGTVEYKYFTVDPGFKEDKWVSAFQAAPGNRAVVHHILIMTREPGQRRVGMGGGALGFLAAYVPGLRAEPFPEGMAKKIPAGSEIVFQMHYTPIGTEQFDMSSLGMIFADPESVTHEVRTHSAVTNEFLIPPGASNHQVEADTSKSSFASQLLNMMPHMHLRGKSFRYEVRYPDGKTETLLDVPHYDFNWQTSYRLVNHKELPAGTTIHCVGAFDNSKQNLNNPDPTQSVAWGDQTWDEMFIGYFDVAFPVESGKEMPFPPPKRNRGPTPESIMAKLDANQDEKIEVGEVPLLLRGRFKKIDLDDDNMITIEELREAFKRGRRDKDDE</sequence>
<dbReference type="PROSITE" id="PS51352">
    <property type="entry name" value="THIOREDOXIN_2"/>
    <property type="match status" value="1"/>
</dbReference>
<dbReference type="RefSeq" id="WP_231962510.1">
    <property type="nucleotide sequence ID" value="NZ_CP036276.1"/>
</dbReference>
<name>A0A517ZI47_9PLAN</name>
<dbReference type="GO" id="GO:0016209">
    <property type="term" value="F:antioxidant activity"/>
    <property type="evidence" value="ECO:0007669"/>
    <property type="project" value="InterPro"/>
</dbReference>
<dbReference type="SUPFAM" id="SSF47473">
    <property type="entry name" value="EF-hand"/>
    <property type="match status" value="1"/>
</dbReference>
<dbReference type="InterPro" id="IPR013766">
    <property type="entry name" value="Thioredoxin_domain"/>
</dbReference>
<dbReference type="Proteomes" id="UP000319383">
    <property type="component" value="Chromosome"/>
</dbReference>
<gene>
    <name evidence="5" type="primary">resA_2</name>
    <name evidence="5" type="ORF">Mal52_06030</name>
</gene>
<dbReference type="InterPro" id="IPR036249">
    <property type="entry name" value="Thioredoxin-like_sf"/>
</dbReference>
<dbReference type="InterPro" id="IPR011992">
    <property type="entry name" value="EF-hand-dom_pair"/>
</dbReference>
<evidence type="ECO:0000259" key="3">
    <source>
        <dbReference type="PROSITE" id="PS50222"/>
    </source>
</evidence>
<feature type="domain" description="EF-hand" evidence="3">
    <location>
        <begin position="625"/>
        <end position="660"/>
    </location>
</feature>
<dbReference type="SUPFAM" id="SSF52833">
    <property type="entry name" value="Thioredoxin-like"/>
    <property type="match status" value="1"/>
</dbReference>
<dbReference type="PROSITE" id="PS00018">
    <property type="entry name" value="EF_HAND_1"/>
    <property type="match status" value="1"/>
</dbReference>
<dbReference type="PANTHER" id="PTHR43640">
    <property type="entry name" value="OS07G0260300 PROTEIN"/>
    <property type="match status" value="1"/>
</dbReference>
<dbReference type="InterPro" id="IPR036939">
    <property type="entry name" value="Cu2_ascorb_mOase_N_sf"/>
</dbReference>
<dbReference type="GO" id="GO:0005509">
    <property type="term" value="F:calcium ion binding"/>
    <property type="evidence" value="ECO:0007669"/>
    <property type="project" value="InterPro"/>
</dbReference>
<accession>A0A517ZI47</accession>
<dbReference type="Gene3D" id="2.60.120.310">
    <property type="entry name" value="Copper type II, ascorbate-dependent monooxygenase, N-terminal domain"/>
    <property type="match status" value="1"/>
</dbReference>
<dbReference type="InterPro" id="IPR047262">
    <property type="entry name" value="PRX-like1"/>
</dbReference>
<reference evidence="5 6" key="1">
    <citation type="submission" date="2019-02" db="EMBL/GenBank/DDBJ databases">
        <title>Deep-cultivation of Planctomycetes and their phenomic and genomic characterization uncovers novel biology.</title>
        <authorList>
            <person name="Wiegand S."/>
            <person name="Jogler M."/>
            <person name="Boedeker C."/>
            <person name="Pinto D."/>
            <person name="Vollmers J."/>
            <person name="Rivas-Marin E."/>
            <person name="Kohn T."/>
            <person name="Peeters S.H."/>
            <person name="Heuer A."/>
            <person name="Rast P."/>
            <person name="Oberbeckmann S."/>
            <person name="Bunk B."/>
            <person name="Jeske O."/>
            <person name="Meyerdierks A."/>
            <person name="Storesund J.E."/>
            <person name="Kallscheuer N."/>
            <person name="Luecker S."/>
            <person name="Lage O.M."/>
            <person name="Pohl T."/>
            <person name="Merkel B.J."/>
            <person name="Hornburger P."/>
            <person name="Mueller R.-W."/>
            <person name="Bruemmer F."/>
            <person name="Labrenz M."/>
            <person name="Spormann A.M."/>
            <person name="Op den Camp H."/>
            <person name="Overmann J."/>
            <person name="Amann R."/>
            <person name="Jetten M.S.M."/>
            <person name="Mascher T."/>
            <person name="Medema M.H."/>
            <person name="Devos D.P."/>
            <person name="Kaster A.-K."/>
            <person name="Ovreas L."/>
            <person name="Rohde M."/>
            <person name="Galperin M.Y."/>
            <person name="Jogler C."/>
        </authorList>
    </citation>
    <scope>NUCLEOTIDE SEQUENCE [LARGE SCALE GENOMIC DNA]</scope>
    <source>
        <strain evidence="5 6">Mal52</strain>
    </source>
</reference>
<dbReference type="Gene3D" id="1.10.238.10">
    <property type="entry name" value="EF-hand"/>
    <property type="match status" value="1"/>
</dbReference>
<feature type="signal peptide" evidence="2">
    <location>
        <begin position="1"/>
        <end position="25"/>
    </location>
</feature>
<keyword evidence="2" id="KW-0732">Signal</keyword>
<dbReference type="KEGG" id="sdyn:Mal52_06030"/>
<feature type="domain" description="Thioredoxin" evidence="4">
    <location>
        <begin position="33"/>
        <end position="185"/>
    </location>
</feature>
<organism evidence="5 6">
    <name type="scientific">Symmachiella dynata</name>
    <dbReference type="NCBI Taxonomy" id="2527995"/>
    <lineage>
        <taxon>Bacteria</taxon>
        <taxon>Pseudomonadati</taxon>
        <taxon>Planctomycetota</taxon>
        <taxon>Planctomycetia</taxon>
        <taxon>Planctomycetales</taxon>
        <taxon>Planctomycetaceae</taxon>
        <taxon>Symmachiella</taxon>
    </lineage>
</organism>
<dbReference type="AlphaFoldDB" id="A0A517ZI47"/>
<dbReference type="GO" id="GO:0005507">
    <property type="term" value="F:copper ion binding"/>
    <property type="evidence" value="ECO:0007669"/>
    <property type="project" value="InterPro"/>
</dbReference>
<dbReference type="EMBL" id="CP036276">
    <property type="protein sequence ID" value="QDU42148.1"/>
    <property type="molecule type" value="Genomic_DNA"/>
</dbReference>
<evidence type="ECO:0000313" key="6">
    <source>
        <dbReference type="Proteomes" id="UP000319383"/>
    </source>
</evidence>
<dbReference type="Gene3D" id="2.60.120.230">
    <property type="match status" value="1"/>
</dbReference>
<dbReference type="GO" id="GO:0016715">
    <property type="term" value="F:oxidoreductase activity, acting on paired donors, with incorporation or reduction of molecular oxygen, reduced ascorbate as one donor, and incorporation of one atom of oxygen"/>
    <property type="evidence" value="ECO:0007669"/>
    <property type="project" value="InterPro"/>
</dbReference>
<keyword evidence="1" id="KW-1015">Disulfide bond</keyword>
<dbReference type="PANTHER" id="PTHR43640:SF1">
    <property type="entry name" value="THIOREDOXIN-DEPENDENT PEROXIREDOXIN"/>
    <property type="match status" value="1"/>
</dbReference>
<protein>
    <submittedName>
        <fullName evidence="5">Thiol-disulfide oxidoreductase ResA</fullName>
    </submittedName>
</protein>
<evidence type="ECO:0000256" key="2">
    <source>
        <dbReference type="SAM" id="SignalP"/>
    </source>
</evidence>
<dbReference type="InterPro" id="IPR000866">
    <property type="entry name" value="AhpC/TSA"/>
</dbReference>
<evidence type="ECO:0000313" key="5">
    <source>
        <dbReference type="EMBL" id="QDU42148.1"/>
    </source>
</evidence>
<dbReference type="PROSITE" id="PS50222">
    <property type="entry name" value="EF_HAND_2"/>
    <property type="match status" value="1"/>
</dbReference>
<feature type="chain" id="PRO_5022123001" evidence="2">
    <location>
        <begin position="26"/>
        <end position="664"/>
    </location>
</feature>
<evidence type="ECO:0000256" key="1">
    <source>
        <dbReference type="ARBA" id="ARBA00023157"/>
    </source>
</evidence>
<dbReference type="Pfam" id="PF00578">
    <property type="entry name" value="AhpC-TSA"/>
    <property type="match status" value="1"/>
</dbReference>
<dbReference type="InterPro" id="IPR008977">
    <property type="entry name" value="PHM/PNGase_F_dom_sf"/>
</dbReference>
<evidence type="ECO:0000259" key="4">
    <source>
        <dbReference type="PROSITE" id="PS51352"/>
    </source>
</evidence>
<dbReference type="InterPro" id="IPR002048">
    <property type="entry name" value="EF_hand_dom"/>
</dbReference>
<dbReference type="InterPro" id="IPR018247">
    <property type="entry name" value="EF_Hand_1_Ca_BS"/>
</dbReference>